<protein>
    <submittedName>
        <fullName evidence="2">Uncharacterized protein LOC112466972 isoform X1</fullName>
    </submittedName>
</protein>
<keyword evidence="1" id="KW-1185">Reference proteome</keyword>
<evidence type="ECO:0000313" key="1">
    <source>
        <dbReference type="Proteomes" id="UP000504618"/>
    </source>
</evidence>
<dbReference type="GeneID" id="112466972"/>
<proteinExistence type="predicted"/>
<accession>A0A6J1REA1</accession>
<dbReference type="AlphaFoldDB" id="A0A6J1REA1"/>
<dbReference type="Proteomes" id="UP000504618">
    <property type="component" value="Unplaced"/>
</dbReference>
<dbReference type="RefSeq" id="XP_024891135.1">
    <property type="nucleotide sequence ID" value="XM_025035367.1"/>
</dbReference>
<organism evidence="1 2">
    <name type="scientific">Temnothorax curvispinosus</name>
    <dbReference type="NCBI Taxonomy" id="300111"/>
    <lineage>
        <taxon>Eukaryota</taxon>
        <taxon>Metazoa</taxon>
        <taxon>Ecdysozoa</taxon>
        <taxon>Arthropoda</taxon>
        <taxon>Hexapoda</taxon>
        <taxon>Insecta</taxon>
        <taxon>Pterygota</taxon>
        <taxon>Neoptera</taxon>
        <taxon>Endopterygota</taxon>
        <taxon>Hymenoptera</taxon>
        <taxon>Apocrita</taxon>
        <taxon>Aculeata</taxon>
        <taxon>Formicoidea</taxon>
        <taxon>Formicidae</taxon>
        <taxon>Myrmicinae</taxon>
        <taxon>Temnothorax</taxon>
    </lineage>
</organism>
<sequence>MLNSEGTIGTIMSDERNDIERNYLYTPFFSRVCAFLPQIPNVRIKSFELAYHCVIQESAEYQEIISTIVGHETSISNHETSTCFMLFCDYRSKSIAQHWASAMQESKEVKIASVWGGVLDEIDVSHNHKYRQPCVAVLITGSIQTWSTILDKKCDTEEQVETKLKLFKDEVKLKKHSIGFMFASKMHRGYLEEAMFKRLFPKVPLANCFGSGSFGKTTTIDEVNEEKNDEEKSWYNEYKYDLWTGYNEYSTVFLILTYG</sequence>
<dbReference type="OrthoDB" id="199913at2759"/>
<evidence type="ECO:0000313" key="2">
    <source>
        <dbReference type="RefSeq" id="XP_024891135.1"/>
    </source>
</evidence>
<reference evidence="2" key="1">
    <citation type="submission" date="2025-08" db="UniProtKB">
        <authorList>
            <consortium name="RefSeq"/>
        </authorList>
    </citation>
    <scope>IDENTIFICATION</scope>
    <source>
        <tissue evidence="2">Whole body</tissue>
    </source>
</reference>
<gene>
    <name evidence="2" type="primary">LOC112466972</name>
</gene>
<name>A0A6J1REA1_9HYME</name>